<sequence length="126" mass="13329">MIALDASVLIAVLRSADPHHDAALGVFERDDEFVAHTLTLAEVLTGAVRTGQDQELVDLFTRLGIQELGRLENEALRLARLRAETPLKLPDCCVLLAAESQLAALATFDARLAATAAGRGVSVIGG</sequence>
<keyword evidence="3 6" id="KW-0479">Metal-binding</keyword>
<evidence type="ECO:0000256" key="1">
    <source>
        <dbReference type="ARBA" id="ARBA00022649"/>
    </source>
</evidence>
<dbReference type="InParanoid" id="A0A7L4YJE2"/>
<dbReference type="SUPFAM" id="SSF88723">
    <property type="entry name" value="PIN domain-like"/>
    <property type="match status" value="1"/>
</dbReference>
<keyword evidence="1 6" id="KW-1277">Toxin-antitoxin system</keyword>
<evidence type="ECO:0000313" key="9">
    <source>
        <dbReference type="Proteomes" id="UP000463857"/>
    </source>
</evidence>
<evidence type="ECO:0000256" key="3">
    <source>
        <dbReference type="ARBA" id="ARBA00022723"/>
    </source>
</evidence>
<dbReference type="GO" id="GO:0004540">
    <property type="term" value="F:RNA nuclease activity"/>
    <property type="evidence" value="ECO:0007669"/>
    <property type="project" value="InterPro"/>
</dbReference>
<dbReference type="Proteomes" id="UP000463857">
    <property type="component" value="Chromosome"/>
</dbReference>
<evidence type="ECO:0000256" key="5">
    <source>
        <dbReference type="ARBA" id="ARBA00022842"/>
    </source>
</evidence>
<gene>
    <name evidence="6" type="primary">vapC</name>
    <name evidence="8" type="ORF">EK0264_00830</name>
</gene>
<dbReference type="OrthoDB" id="3696351at2"/>
<protein>
    <recommendedName>
        <fullName evidence="6">Ribonuclease VapC</fullName>
        <shortName evidence="6">RNase VapC</shortName>
        <ecNumber evidence="6">3.1.-.-</ecNumber>
    </recommendedName>
    <alternativeName>
        <fullName evidence="6">Toxin VapC</fullName>
    </alternativeName>
</protein>
<dbReference type="GO" id="GO:0090729">
    <property type="term" value="F:toxin activity"/>
    <property type="evidence" value="ECO:0007669"/>
    <property type="project" value="UniProtKB-KW"/>
</dbReference>
<evidence type="ECO:0000256" key="6">
    <source>
        <dbReference type="HAMAP-Rule" id="MF_00265"/>
    </source>
</evidence>
<organism evidence="8 9">
    <name type="scientific">Epidermidibacterium keratini</name>
    <dbReference type="NCBI Taxonomy" id="1891644"/>
    <lineage>
        <taxon>Bacteria</taxon>
        <taxon>Bacillati</taxon>
        <taxon>Actinomycetota</taxon>
        <taxon>Actinomycetes</taxon>
        <taxon>Sporichthyales</taxon>
        <taxon>Sporichthyaceae</taxon>
        <taxon>Epidermidibacterium</taxon>
    </lineage>
</organism>
<dbReference type="EC" id="3.1.-.-" evidence="6"/>
<dbReference type="Pfam" id="PF01850">
    <property type="entry name" value="PIN"/>
    <property type="match status" value="1"/>
</dbReference>
<keyword evidence="2 6" id="KW-0540">Nuclease</keyword>
<feature type="domain" description="PIN" evidence="7">
    <location>
        <begin position="2"/>
        <end position="116"/>
    </location>
</feature>
<dbReference type="InterPro" id="IPR002716">
    <property type="entry name" value="PIN_dom"/>
</dbReference>
<feature type="binding site" evidence="6">
    <location>
        <position position="91"/>
    </location>
    <ligand>
        <name>Mg(2+)</name>
        <dbReference type="ChEBI" id="CHEBI:18420"/>
    </ligand>
</feature>
<dbReference type="EMBL" id="CP047156">
    <property type="protein sequence ID" value="QHB98983.1"/>
    <property type="molecule type" value="Genomic_DNA"/>
</dbReference>
<dbReference type="Gene3D" id="3.40.50.1010">
    <property type="entry name" value="5'-nuclease"/>
    <property type="match status" value="1"/>
</dbReference>
<keyword evidence="6" id="KW-0800">Toxin</keyword>
<keyword evidence="5 6" id="KW-0460">Magnesium</keyword>
<dbReference type="InterPro" id="IPR044153">
    <property type="entry name" value="PIN_Pae0151-like"/>
</dbReference>
<name>A0A7L4YJE2_9ACTN</name>
<dbReference type="InterPro" id="IPR022907">
    <property type="entry name" value="VapC_family"/>
</dbReference>
<dbReference type="KEGG" id="eke:EK0264_00830"/>
<evidence type="ECO:0000259" key="7">
    <source>
        <dbReference type="Pfam" id="PF01850"/>
    </source>
</evidence>
<comment type="similarity">
    <text evidence="6">Belongs to the PINc/VapC protein family.</text>
</comment>
<dbReference type="HAMAP" id="MF_00265">
    <property type="entry name" value="VapC_Nob1"/>
    <property type="match status" value="1"/>
</dbReference>
<evidence type="ECO:0000256" key="2">
    <source>
        <dbReference type="ARBA" id="ARBA00022722"/>
    </source>
</evidence>
<dbReference type="GO" id="GO:0016787">
    <property type="term" value="F:hydrolase activity"/>
    <property type="evidence" value="ECO:0007669"/>
    <property type="project" value="UniProtKB-KW"/>
</dbReference>
<dbReference type="GO" id="GO:0000287">
    <property type="term" value="F:magnesium ion binding"/>
    <property type="evidence" value="ECO:0007669"/>
    <property type="project" value="UniProtKB-UniRule"/>
</dbReference>
<comment type="cofactor">
    <cofactor evidence="6">
        <name>Mg(2+)</name>
        <dbReference type="ChEBI" id="CHEBI:18420"/>
    </cofactor>
</comment>
<accession>A0A7L4YJE2</accession>
<keyword evidence="4 6" id="KW-0378">Hydrolase</keyword>
<dbReference type="InterPro" id="IPR029060">
    <property type="entry name" value="PIN-like_dom_sf"/>
</dbReference>
<comment type="function">
    <text evidence="6">Toxic component of a toxin-antitoxin (TA) system. An RNase.</text>
</comment>
<feature type="binding site" evidence="6">
    <location>
        <position position="5"/>
    </location>
    <ligand>
        <name>Mg(2+)</name>
        <dbReference type="ChEBI" id="CHEBI:18420"/>
    </ligand>
</feature>
<dbReference type="AlphaFoldDB" id="A0A7L4YJE2"/>
<proteinExistence type="inferred from homology"/>
<keyword evidence="9" id="KW-1185">Reference proteome</keyword>
<evidence type="ECO:0000313" key="8">
    <source>
        <dbReference type="EMBL" id="QHB98983.1"/>
    </source>
</evidence>
<evidence type="ECO:0000256" key="4">
    <source>
        <dbReference type="ARBA" id="ARBA00022801"/>
    </source>
</evidence>
<dbReference type="RefSeq" id="WP_159542018.1">
    <property type="nucleotide sequence ID" value="NZ_CP047156.1"/>
</dbReference>
<reference evidence="8 9" key="1">
    <citation type="journal article" date="2018" name="Int. J. Syst. Evol. Microbiol.">
        <title>Epidermidibacterium keratini gen. nov., sp. nov., a member of the family Sporichthyaceae, isolated from keratin epidermis.</title>
        <authorList>
            <person name="Lee D.G."/>
            <person name="Trujillo M.E."/>
            <person name="Kang S."/>
            <person name="Nam J.J."/>
            <person name="Kim Y.J."/>
        </authorList>
    </citation>
    <scope>NUCLEOTIDE SEQUENCE [LARGE SCALE GENOMIC DNA]</scope>
    <source>
        <strain evidence="8 9">EPI-7</strain>
    </source>
</reference>
<dbReference type="CDD" id="cd09873">
    <property type="entry name" value="PIN_Pae0151-like"/>
    <property type="match status" value="1"/>
</dbReference>